<evidence type="ECO:0000313" key="7">
    <source>
        <dbReference type="Proteomes" id="UP001634007"/>
    </source>
</evidence>
<dbReference type="PANTHER" id="PTHR48048:SF76">
    <property type="entry name" value="UDP-GLYCOSYLTRANSFERASE 708D1-LIKE"/>
    <property type="match status" value="1"/>
</dbReference>
<keyword evidence="7" id="KW-1185">Reference proteome</keyword>
<gene>
    <name evidence="6" type="ORF">ACJRO7_021334</name>
</gene>
<name>A0ABD3KW59_EUCGL</name>
<protein>
    <recommendedName>
        <fullName evidence="5">Glycosyltransferase</fullName>
        <ecNumber evidence="5">2.4.1.-</ecNumber>
    </recommendedName>
</protein>
<dbReference type="EC" id="2.4.1.-" evidence="5"/>
<evidence type="ECO:0000313" key="6">
    <source>
        <dbReference type="EMBL" id="KAL3740040.1"/>
    </source>
</evidence>
<keyword evidence="3 4" id="KW-0808">Transferase</keyword>
<comment type="similarity">
    <text evidence="1 4">Belongs to the UDP-glycosyltransferase family.</text>
</comment>
<evidence type="ECO:0000256" key="5">
    <source>
        <dbReference type="RuleBase" id="RU362057"/>
    </source>
</evidence>
<evidence type="ECO:0000256" key="1">
    <source>
        <dbReference type="ARBA" id="ARBA00009995"/>
    </source>
</evidence>
<keyword evidence="2 4" id="KW-0328">Glycosyltransferase</keyword>
<dbReference type="EMBL" id="JBJKBG010000005">
    <property type="protein sequence ID" value="KAL3740040.1"/>
    <property type="molecule type" value="Genomic_DNA"/>
</dbReference>
<dbReference type="PANTHER" id="PTHR48048">
    <property type="entry name" value="GLYCOSYLTRANSFERASE"/>
    <property type="match status" value="1"/>
</dbReference>
<dbReference type="InterPro" id="IPR002213">
    <property type="entry name" value="UDP_glucos_trans"/>
</dbReference>
<dbReference type="PROSITE" id="PS00375">
    <property type="entry name" value="UDPGT"/>
    <property type="match status" value="1"/>
</dbReference>
<organism evidence="6 7">
    <name type="scientific">Eucalyptus globulus</name>
    <name type="common">Tasmanian blue gum</name>
    <dbReference type="NCBI Taxonomy" id="34317"/>
    <lineage>
        <taxon>Eukaryota</taxon>
        <taxon>Viridiplantae</taxon>
        <taxon>Streptophyta</taxon>
        <taxon>Embryophyta</taxon>
        <taxon>Tracheophyta</taxon>
        <taxon>Spermatophyta</taxon>
        <taxon>Magnoliopsida</taxon>
        <taxon>eudicotyledons</taxon>
        <taxon>Gunneridae</taxon>
        <taxon>Pentapetalae</taxon>
        <taxon>rosids</taxon>
        <taxon>malvids</taxon>
        <taxon>Myrtales</taxon>
        <taxon>Myrtaceae</taxon>
        <taxon>Myrtoideae</taxon>
        <taxon>Eucalypteae</taxon>
        <taxon>Eucalyptus</taxon>
    </lineage>
</organism>
<accession>A0ABD3KW59</accession>
<dbReference type="InterPro" id="IPR050481">
    <property type="entry name" value="UDP-glycosyltransf_plant"/>
</dbReference>
<dbReference type="SUPFAM" id="SSF53756">
    <property type="entry name" value="UDP-Glycosyltransferase/glycogen phosphorylase"/>
    <property type="match status" value="1"/>
</dbReference>
<dbReference type="Proteomes" id="UP001634007">
    <property type="component" value="Unassembled WGS sequence"/>
</dbReference>
<dbReference type="FunFam" id="3.40.50.2000:FF:000056">
    <property type="entry name" value="Glycosyltransferase"/>
    <property type="match status" value="1"/>
</dbReference>
<dbReference type="GO" id="GO:0035251">
    <property type="term" value="F:UDP-glucosyltransferase activity"/>
    <property type="evidence" value="ECO:0007669"/>
    <property type="project" value="UniProtKB-ARBA"/>
</dbReference>
<sequence length="465" mass="51988">MSTTQSPHIALFPSAGMGHLMPLLRLAAMLAKRNCIVTVITAHPTVSTAESDHIASFLRHNPEINHLKLHLTRGFQIPDSADADPFFLQFHLINQSIHLLHPLLSSSSPPFSAMFVDMFLVAKTVPIAKDLHLPIYVVSTSSVEFVSLMAYFPVIQLKSTEFNNASTEIKIPRLPPMAVSSLPPALLDPSHLFTSIIIMNSQALSEAEGILMNTFEFLQQFQASTLGTLNKERAVASLPPILPIGPLEPYHIPPDGDHHYLSWLENQPSESVVYISFESRTAMSWDQVRELEKGLEKAGWRFCWNLKTSKVDKDDHEGEKDILSDFFVERTKNKGVIIRGWADQQEILLHPAIGGFVSHCGWNSVTEAAWQGVPVLAWPQHGDQRLNAKVVEDAGFGLWERDWDWGVDGIVKGEEIERKIVELMTDEKLREGAKKVREEAWKAVESGGSSDRVIRDVINSLSLPF</sequence>
<reference evidence="6 7" key="1">
    <citation type="submission" date="2024-11" db="EMBL/GenBank/DDBJ databases">
        <title>Chromosome-level genome assembly of Eucalyptus globulus Labill. provides insights into its genome evolution.</title>
        <authorList>
            <person name="Li X."/>
        </authorList>
    </citation>
    <scope>NUCLEOTIDE SEQUENCE [LARGE SCALE GENOMIC DNA]</scope>
    <source>
        <strain evidence="6">CL2024</strain>
        <tissue evidence="6">Fresh tender leaves</tissue>
    </source>
</reference>
<dbReference type="Gene3D" id="3.40.50.2000">
    <property type="entry name" value="Glycogen Phosphorylase B"/>
    <property type="match status" value="2"/>
</dbReference>
<evidence type="ECO:0000256" key="4">
    <source>
        <dbReference type="RuleBase" id="RU003718"/>
    </source>
</evidence>
<dbReference type="Pfam" id="PF00201">
    <property type="entry name" value="UDPGT"/>
    <property type="match status" value="1"/>
</dbReference>
<dbReference type="AlphaFoldDB" id="A0ABD3KW59"/>
<dbReference type="InterPro" id="IPR035595">
    <property type="entry name" value="UDP_glycos_trans_CS"/>
</dbReference>
<proteinExistence type="inferred from homology"/>
<evidence type="ECO:0000256" key="2">
    <source>
        <dbReference type="ARBA" id="ARBA00022676"/>
    </source>
</evidence>
<dbReference type="CDD" id="cd03784">
    <property type="entry name" value="GT1_Gtf-like"/>
    <property type="match status" value="1"/>
</dbReference>
<comment type="caution">
    <text evidence="6">The sequence shown here is derived from an EMBL/GenBank/DDBJ whole genome shotgun (WGS) entry which is preliminary data.</text>
</comment>
<evidence type="ECO:0000256" key="3">
    <source>
        <dbReference type="ARBA" id="ARBA00022679"/>
    </source>
</evidence>